<dbReference type="SUPFAM" id="SSF48726">
    <property type="entry name" value="Immunoglobulin"/>
    <property type="match status" value="1"/>
</dbReference>
<protein>
    <recommendedName>
        <fullName evidence="7">Ig-like domain-containing protein</fullName>
    </recommendedName>
</protein>
<accession>A0A7R9IMP6</accession>
<feature type="domain" description="Ig-like" evidence="7">
    <location>
        <begin position="206"/>
        <end position="289"/>
    </location>
</feature>
<evidence type="ECO:0000256" key="3">
    <source>
        <dbReference type="ARBA" id="ARBA00022729"/>
    </source>
</evidence>
<keyword evidence="2" id="KW-0964">Secreted</keyword>
<dbReference type="SMART" id="SM00409">
    <property type="entry name" value="IG"/>
    <property type="match status" value="2"/>
</dbReference>
<dbReference type="GO" id="GO:0098632">
    <property type="term" value="F:cell-cell adhesion mediator activity"/>
    <property type="evidence" value="ECO:0007669"/>
    <property type="project" value="TreeGrafter"/>
</dbReference>
<dbReference type="PROSITE" id="PS50835">
    <property type="entry name" value="IG_LIKE"/>
    <property type="match status" value="1"/>
</dbReference>
<evidence type="ECO:0000259" key="7">
    <source>
        <dbReference type="PROSITE" id="PS50835"/>
    </source>
</evidence>
<dbReference type="PANTHER" id="PTHR10075:SF14">
    <property type="entry name" value="CELL ADHESION MOLECULE DSCAM2-RELATED"/>
    <property type="match status" value="1"/>
</dbReference>
<dbReference type="InterPro" id="IPR007110">
    <property type="entry name" value="Ig-like_dom"/>
</dbReference>
<evidence type="ECO:0000256" key="1">
    <source>
        <dbReference type="ARBA" id="ARBA00004613"/>
    </source>
</evidence>
<sequence>MVELSQSTHYTGSEELHLSHRYTIHCVRGTAPISQVHTTLDQRNCTYLTGTHHTVSEELQLSQKYTIHRIRGTAPISQVHTILCQRNCTYLTGTYYTVSEELHLSHRYTLHLLRGTAPISQDDFENNRLVNDISMPSGGMAKVRSRLVLDCVMPVHEGVYSCVATAAAHSILAPPTMLLLQDNNINNLTALLAACPSTNSIHNTSPARISTWSPLYMDVMGNDVTLPCRAVGNPRPAIYWLDGDNKLIAENEPSYKVLPDGDLFIYKLQWSDMGGYTCIASNTRSRDMTTTFLYPVLNEES</sequence>
<dbReference type="AlphaFoldDB" id="A0A7R9IMP6"/>
<dbReference type="GO" id="GO:0030424">
    <property type="term" value="C:axon"/>
    <property type="evidence" value="ECO:0007669"/>
    <property type="project" value="TreeGrafter"/>
</dbReference>
<dbReference type="GO" id="GO:0007156">
    <property type="term" value="P:homophilic cell adhesion via plasma membrane adhesion molecules"/>
    <property type="evidence" value="ECO:0007669"/>
    <property type="project" value="TreeGrafter"/>
</dbReference>
<dbReference type="InterPro" id="IPR003598">
    <property type="entry name" value="Ig_sub2"/>
</dbReference>
<dbReference type="InterPro" id="IPR003599">
    <property type="entry name" value="Ig_sub"/>
</dbReference>
<dbReference type="InterPro" id="IPR036179">
    <property type="entry name" value="Ig-like_dom_sf"/>
</dbReference>
<proteinExistence type="predicted"/>
<dbReference type="EMBL" id="OE004342">
    <property type="protein sequence ID" value="CAD7461073.1"/>
    <property type="molecule type" value="Genomic_DNA"/>
</dbReference>
<evidence type="ECO:0000256" key="6">
    <source>
        <dbReference type="ARBA" id="ARBA00023319"/>
    </source>
</evidence>
<evidence type="ECO:0000256" key="4">
    <source>
        <dbReference type="ARBA" id="ARBA00022737"/>
    </source>
</evidence>
<evidence type="ECO:0000313" key="8">
    <source>
        <dbReference type="EMBL" id="CAD7461073.1"/>
    </source>
</evidence>
<dbReference type="GO" id="GO:0005886">
    <property type="term" value="C:plasma membrane"/>
    <property type="evidence" value="ECO:0007669"/>
    <property type="project" value="TreeGrafter"/>
</dbReference>
<comment type="subcellular location">
    <subcellularLocation>
        <location evidence="1">Secreted</location>
    </subcellularLocation>
</comment>
<dbReference type="GO" id="GO:0005576">
    <property type="term" value="C:extracellular region"/>
    <property type="evidence" value="ECO:0007669"/>
    <property type="project" value="UniProtKB-SubCell"/>
</dbReference>
<keyword evidence="3" id="KW-0732">Signal</keyword>
<evidence type="ECO:0000256" key="2">
    <source>
        <dbReference type="ARBA" id="ARBA00022525"/>
    </source>
</evidence>
<keyword evidence="5" id="KW-1015">Disulfide bond</keyword>
<dbReference type="GO" id="GO:0070593">
    <property type="term" value="P:dendrite self-avoidance"/>
    <property type="evidence" value="ECO:0007669"/>
    <property type="project" value="TreeGrafter"/>
</dbReference>
<evidence type="ECO:0000256" key="5">
    <source>
        <dbReference type="ARBA" id="ARBA00023157"/>
    </source>
</evidence>
<name>A0A7R9IMP6_9NEOP</name>
<dbReference type="Pfam" id="PF13927">
    <property type="entry name" value="Ig_3"/>
    <property type="match status" value="1"/>
</dbReference>
<dbReference type="FunFam" id="2.60.40.10:FF:001749">
    <property type="entry name" value="Neural/ectodermal development factor IMP-L2"/>
    <property type="match status" value="1"/>
</dbReference>
<dbReference type="InterPro" id="IPR013783">
    <property type="entry name" value="Ig-like_fold"/>
</dbReference>
<organism evidence="8">
    <name type="scientific">Timema tahoe</name>
    <dbReference type="NCBI Taxonomy" id="61484"/>
    <lineage>
        <taxon>Eukaryota</taxon>
        <taxon>Metazoa</taxon>
        <taxon>Ecdysozoa</taxon>
        <taxon>Arthropoda</taxon>
        <taxon>Hexapoda</taxon>
        <taxon>Insecta</taxon>
        <taxon>Pterygota</taxon>
        <taxon>Neoptera</taxon>
        <taxon>Polyneoptera</taxon>
        <taxon>Phasmatodea</taxon>
        <taxon>Timematodea</taxon>
        <taxon>Timematoidea</taxon>
        <taxon>Timematidae</taxon>
        <taxon>Timema</taxon>
    </lineage>
</organism>
<gene>
    <name evidence="8" type="ORF">TTEB3V08_LOCUS8986</name>
</gene>
<dbReference type="PANTHER" id="PTHR10075">
    <property type="entry name" value="BASIGIN RELATED"/>
    <property type="match status" value="1"/>
</dbReference>
<reference evidence="8" key="1">
    <citation type="submission" date="2020-11" db="EMBL/GenBank/DDBJ databases">
        <authorList>
            <person name="Tran Van P."/>
        </authorList>
    </citation>
    <scope>NUCLEOTIDE SEQUENCE</scope>
</reference>
<dbReference type="SMART" id="SM00408">
    <property type="entry name" value="IGc2"/>
    <property type="match status" value="1"/>
</dbReference>
<dbReference type="Gene3D" id="2.60.40.10">
    <property type="entry name" value="Immunoglobulins"/>
    <property type="match status" value="2"/>
</dbReference>
<dbReference type="GO" id="GO:0007411">
    <property type="term" value="P:axon guidance"/>
    <property type="evidence" value="ECO:0007669"/>
    <property type="project" value="TreeGrafter"/>
</dbReference>
<keyword evidence="4" id="KW-0677">Repeat</keyword>
<keyword evidence="6" id="KW-0393">Immunoglobulin domain</keyword>